<dbReference type="Gene3D" id="1.10.10.10">
    <property type="entry name" value="Winged helix-like DNA-binding domain superfamily/Winged helix DNA-binding domain"/>
    <property type="match status" value="1"/>
</dbReference>
<proteinExistence type="predicted"/>
<dbReference type="InterPro" id="IPR036388">
    <property type="entry name" value="WH-like_DNA-bd_sf"/>
</dbReference>
<evidence type="ECO:0000313" key="6">
    <source>
        <dbReference type="EMBL" id="SDX36233.1"/>
    </source>
</evidence>
<reference evidence="7" key="1">
    <citation type="submission" date="2016-10" db="EMBL/GenBank/DDBJ databases">
        <authorList>
            <person name="Varghese N."/>
            <person name="Submissions S."/>
        </authorList>
    </citation>
    <scope>NUCLEOTIDE SEQUENCE [LARGE SCALE GENOMIC DNA]</scope>
    <source>
        <strain evidence="7">DSM 45422</strain>
    </source>
</reference>
<dbReference type="SUPFAM" id="SSF55781">
    <property type="entry name" value="GAF domain-like"/>
    <property type="match status" value="1"/>
</dbReference>
<dbReference type="Pfam" id="PF03861">
    <property type="entry name" value="ANTAR"/>
    <property type="match status" value="1"/>
</dbReference>
<evidence type="ECO:0000256" key="2">
    <source>
        <dbReference type="ARBA" id="ARBA00022777"/>
    </source>
</evidence>
<dbReference type="SMART" id="SM00065">
    <property type="entry name" value="GAF"/>
    <property type="match status" value="1"/>
</dbReference>
<dbReference type="SMART" id="SM01012">
    <property type="entry name" value="ANTAR"/>
    <property type="match status" value="1"/>
</dbReference>
<dbReference type="GO" id="GO:0003723">
    <property type="term" value="F:RNA binding"/>
    <property type="evidence" value="ECO:0007669"/>
    <property type="project" value="InterPro"/>
</dbReference>
<feature type="domain" description="ANTAR" evidence="5">
    <location>
        <begin position="171"/>
        <end position="232"/>
    </location>
</feature>
<dbReference type="InterPro" id="IPR011006">
    <property type="entry name" value="CheY-like_superfamily"/>
</dbReference>
<dbReference type="PIRSF" id="PIRSF036625">
    <property type="entry name" value="GAF_ANTAR"/>
    <property type="match status" value="1"/>
</dbReference>
<dbReference type="RefSeq" id="WP_091150651.1">
    <property type="nucleotide sequence ID" value="NZ_FNOT01000001.1"/>
</dbReference>
<organism evidence="6 7">
    <name type="scientific">Geodermatophilus africanus</name>
    <dbReference type="NCBI Taxonomy" id="1137993"/>
    <lineage>
        <taxon>Bacteria</taxon>
        <taxon>Bacillati</taxon>
        <taxon>Actinomycetota</taxon>
        <taxon>Actinomycetes</taxon>
        <taxon>Geodermatophilales</taxon>
        <taxon>Geodermatophilaceae</taxon>
        <taxon>Geodermatophilus</taxon>
    </lineage>
</organism>
<dbReference type="SUPFAM" id="SSF52172">
    <property type="entry name" value="CheY-like"/>
    <property type="match status" value="1"/>
</dbReference>
<protein>
    <submittedName>
        <fullName evidence="6">GAF domain-containing protein</fullName>
    </submittedName>
</protein>
<keyword evidence="7" id="KW-1185">Reference proteome</keyword>
<dbReference type="InterPro" id="IPR003018">
    <property type="entry name" value="GAF"/>
</dbReference>
<dbReference type="OrthoDB" id="4629915at2"/>
<name>A0A1H3B2T3_9ACTN</name>
<gene>
    <name evidence="6" type="ORF">SAMN05660209_00282</name>
</gene>
<dbReference type="STRING" id="1137993.SAMN05660209_00282"/>
<dbReference type="InterPro" id="IPR005561">
    <property type="entry name" value="ANTAR"/>
</dbReference>
<dbReference type="Pfam" id="PF13185">
    <property type="entry name" value="GAF_2"/>
    <property type="match status" value="1"/>
</dbReference>
<evidence type="ECO:0000256" key="3">
    <source>
        <dbReference type="ARBA" id="ARBA00023015"/>
    </source>
</evidence>
<keyword evidence="1" id="KW-0808">Transferase</keyword>
<dbReference type="PROSITE" id="PS50921">
    <property type="entry name" value="ANTAR"/>
    <property type="match status" value="1"/>
</dbReference>
<dbReference type="GO" id="GO:0016301">
    <property type="term" value="F:kinase activity"/>
    <property type="evidence" value="ECO:0007669"/>
    <property type="project" value="UniProtKB-KW"/>
</dbReference>
<dbReference type="InterPro" id="IPR012074">
    <property type="entry name" value="GAF_ANTAR"/>
</dbReference>
<keyword evidence="4" id="KW-0804">Transcription</keyword>
<evidence type="ECO:0000313" key="7">
    <source>
        <dbReference type="Proteomes" id="UP000198921"/>
    </source>
</evidence>
<keyword evidence="3" id="KW-0805">Transcription regulation</keyword>
<evidence type="ECO:0000259" key="5">
    <source>
        <dbReference type="PROSITE" id="PS50921"/>
    </source>
</evidence>
<dbReference type="AlphaFoldDB" id="A0A1H3B2T3"/>
<dbReference type="Gene3D" id="3.30.450.40">
    <property type="match status" value="1"/>
</dbReference>
<keyword evidence="2" id="KW-0418">Kinase</keyword>
<dbReference type="InterPro" id="IPR029016">
    <property type="entry name" value="GAF-like_dom_sf"/>
</dbReference>
<accession>A0A1H3B2T3</accession>
<dbReference type="EMBL" id="FNOT01000001">
    <property type="protein sequence ID" value="SDX36233.1"/>
    <property type="molecule type" value="Genomic_DNA"/>
</dbReference>
<evidence type="ECO:0000256" key="1">
    <source>
        <dbReference type="ARBA" id="ARBA00022679"/>
    </source>
</evidence>
<sequence length="253" mass="27238">MSSADPSTPLDPVEALERLGRLTLRENGMKSLLQAVADLAREVVPGHPETSVSLLINDRPSTAVFTGELARACDESQYGRGYGPCLHAAGTGEVVEVADARTDPRWRDHLAYAVQLGVLSMLSVPLPIGEGIVGAVNVYAREPDAFDEHSRGVVTRFAAHAAAVAANMYAYEEVRDLADHLERRAESRAVVEQARGMLMERYGIGADQAYQLLARAARHAETKVRAVAAELVRTGEFPRRLGPSPEPAADDAS</sequence>
<evidence type="ECO:0000256" key="4">
    <source>
        <dbReference type="ARBA" id="ARBA00023163"/>
    </source>
</evidence>
<dbReference type="Proteomes" id="UP000198921">
    <property type="component" value="Unassembled WGS sequence"/>
</dbReference>